<dbReference type="NCBIfam" id="TIGR02167">
    <property type="entry name" value="Liste_lipo_26"/>
    <property type="match status" value="5"/>
</dbReference>
<evidence type="ECO:0000313" key="3">
    <source>
        <dbReference type="Proteomes" id="UP000471501"/>
    </source>
</evidence>
<keyword evidence="3" id="KW-1185">Reference proteome</keyword>
<accession>A0A6I4NQQ4</accession>
<dbReference type="EMBL" id="WSTB01000018">
    <property type="protein sequence ID" value="MWB96768.1"/>
    <property type="molecule type" value="Genomic_DNA"/>
</dbReference>
<dbReference type="InterPro" id="IPR035986">
    <property type="entry name" value="PKD_dom_sf"/>
</dbReference>
<evidence type="ECO:0000259" key="1">
    <source>
        <dbReference type="PROSITE" id="PS50093"/>
    </source>
</evidence>
<dbReference type="InterPro" id="IPR005046">
    <property type="entry name" value="DUF285"/>
</dbReference>
<proteinExistence type="predicted"/>
<sequence length="488" mass="55016">MDTYINTLFSRSKTKFKPVKRILKRNFTDLAQNNFLRKSKKNIFESVWKTNNISSGSSASTQIKLPLIATGTYDFVVDWGDGSSNKITSYNHPNTTHTYAISGTYTIKIEGTCTGWQFDNSGDRLKILSIRTWGSAFRLGTNQGNYFFGCDNLNLATVKDVLNLSGTTHLNFAFSNCTALTEIRKINNWNTSGVGDMCGMFSGCTFFNQNLDLWNTTAVTNMSSMFRSCSSFNQNLGNWNVSAVFDFSNMFYDCTVFNNGGSCNINNWKIRSSGNIDMSDMFSECNAFNQNIGNWNTIAVTTMNKMFSGCTAFNQNIENWNTTAVTNMFAMFRNCSRFNQNIEKWNTAAVTTMYGMFLNCSSFNQNIGNWNTAAVTNMGGMFWECTDFNQNIENWNTTLVTNMNGMFYGAVNFDQNLGNWNVATVTDFSTMFSGCKHFNNGGSPDINNWKLKTTAVVAMYNMFKNCSSFNQNIENWNVSSSNLPKKNQ</sequence>
<organism evidence="2 3">
    <name type="scientific">Flavobacterium hydrocarbonoxydans</name>
    <dbReference type="NCBI Taxonomy" id="2683249"/>
    <lineage>
        <taxon>Bacteria</taxon>
        <taxon>Pseudomonadati</taxon>
        <taxon>Bacteroidota</taxon>
        <taxon>Flavobacteriia</taxon>
        <taxon>Flavobacteriales</taxon>
        <taxon>Flavobacteriaceae</taxon>
        <taxon>Flavobacterium</taxon>
    </lineage>
</organism>
<reference evidence="2 3" key="1">
    <citation type="submission" date="2019-12" db="EMBL/GenBank/DDBJ databases">
        <authorList>
            <person name="Kim Y.S."/>
        </authorList>
    </citation>
    <scope>NUCLEOTIDE SEQUENCE [LARGE SCALE GENOMIC DNA]</scope>
    <source>
        <strain evidence="2 3">GA093</strain>
    </source>
</reference>
<protein>
    <submittedName>
        <fullName evidence="2">BspA family leucine-rich repeat surface protein</fullName>
    </submittedName>
</protein>
<comment type="caution">
    <text evidence="2">The sequence shown here is derived from an EMBL/GenBank/DDBJ whole genome shotgun (WGS) entry which is preliminary data.</text>
</comment>
<dbReference type="InterPro" id="IPR013783">
    <property type="entry name" value="Ig-like_fold"/>
</dbReference>
<dbReference type="RefSeq" id="WP_160376655.1">
    <property type="nucleotide sequence ID" value="NZ_WSTB01000018.1"/>
</dbReference>
<dbReference type="Proteomes" id="UP000471501">
    <property type="component" value="Unassembled WGS sequence"/>
</dbReference>
<dbReference type="SUPFAM" id="SSF49299">
    <property type="entry name" value="PKD domain"/>
    <property type="match status" value="1"/>
</dbReference>
<dbReference type="Gene3D" id="2.60.40.10">
    <property type="entry name" value="Immunoglobulins"/>
    <property type="match status" value="1"/>
</dbReference>
<dbReference type="AlphaFoldDB" id="A0A6I4NQQ4"/>
<dbReference type="InterPro" id="IPR000601">
    <property type="entry name" value="PKD_dom"/>
</dbReference>
<name>A0A6I4NQQ4_9FLAO</name>
<gene>
    <name evidence="2" type="ORF">GON26_20595</name>
</gene>
<dbReference type="Pfam" id="PF03382">
    <property type="entry name" value="DUF285"/>
    <property type="match status" value="2"/>
</dbReference>
<dbReference type="PROSITE" id="PS50093">
    <property type="entry name" value="PKD"/>
    <property type="match status" value="1"/>
</dbReference>
<feature type="domain" description="PKD" evidence="1">
    <location>
        <begin position="78"/>
        <end position="109"/>
    </location>
</feature>
<evidence type="ECO:0000313" key="2">
    <source>
        <dbReference type="EMBL" id="MWB96768.1"/>
    </source>
</evidence>
<dbReference type="InterPro" id="IPR011889">
    <property type="entry name" value="Liste_lipo_26"/>
</dbReference>